<dbReference type="EMBL" id="WHWC01000021">
    <property type="protein sequence ID" value="KAG8363151.1"/>
    <property type="molecule type" value="Genomic_DNA"/>
</dbReference>
<organism evidence="2 3">
    <name type="scientific">Buddleja alternifolia</name>
    <dbReference type="NCBI Taxonomy" id="168488"/>
    <lineage>
        <taxon>Eukaryota</taxon>
        <taxon>Viridiplantae</taxon>
        <taxon>Streptophyta</taxon>
        <taxon>Embryophyta</taxon>
        <taxon>Tracheophyta</taxon>
        <taxon>Spermatophyta</taxon>
        <taxon>Magnoliopsida</taxon>
        <taxon>eudicotyledons</taxon>
        <taxon>Gunneridae</taxon>
        <taxon>Pentapetalae</taxon>
        <taxon>asterids</taxon>
        <taxon>lamiids</taxon>
        <taxon>Lamiales</taxon>
        <taxon>Scrophulariaceae</taxon>
        <taxon>Buddlejeae</taxon>
        <taxon>Buddleja</taxon>
    </lineage>
</organism>
<evidence type="ECO:0000256" key="1">
    <source>
        <dbReference type="SAM" id="MobiDB-lite"/>
    </source>
</evidence>
<gene>
    <name evidence="2" type="ORF">BUALT_BualtMtG0001400</name>
</gene>
<accession>A0AAV6W5S8</accession>
<dbReference type="AlphaFoldDB" id="A0AAV6W5S8"/>
<dbReference type="Proteomes" id="UP000826271">
    <property type="component" value="Unassembled WGS sequence"/>
</dbReference>
<feature type="region of interest" description="Disordered" evidence="1">
    <location>
        <begin position="114"/>
        <end position="145"/>
    </location>
</feature>
<reference evidence="2" key="1">
    <citation type="submission" date="2019-10" db="EMBL/GenBank/DDBJ databases">
        <authorList>
            <person name="Zhang R."/>
            <person name="Pan Y."/>
            <person name="Wang J."/>
            <person name="Ma R."/>
            <person name="Yu S."/>
        </authorList>
    </citation>
    <scope>NUCLEOTIDE SEQUENCE</scope>
    <source>
        <strain evidence="2">LA-IB0</strain>
        <tissue evidence="2">Leaf</tissue>
    </source>
</reference>
<keyword evidence="3" id="KW-1185">Reference proteome</keyword>
<geneLocation type="mitochondrion" evidence="2"/>
<proteinExistence type="predicted"/>
<sequence length="145" mass="15880">MPLLRGEGATCLVFRCTHSPYENEMRPQLDSRPRLLTTRTNSGRRLMEKAALSPSPPLAAYLLVFCFATTVAGGNSLMVEHSLAKAEVEGSSPSFRSWLRRLVVEDRLIYSHSSPLGSPGIRTPSPLSPSPETENDGNPIDKEEA</sequence>
<evidence type="ECO:0000313" key="3">
    <source>
        <dbReference type="Proteomes" id="UP000826271"/>
    </source>
</evidence>
<protein>
    <submittedName>
        <fullName evidence="2">Uncharacterized protein</fullName>
    </submittedName>
</protein>
<comment type="caution">
    <text evidence="2">The sequence shown here is derived from an EMBL/GenBank/DDBJ whole genome shotgun (WGS) entry which is preliminary data.</text>
</comment>
<evidence type="ECO:0000313" key="2">
    <source>
        <dbReference type="EMBL" id="KAG8363151.1"/>
    </source>
</evidence>
<keyword evidence="2" id="KW-0496">Mitochondrion</keyword>
<name>A0AAV6W5S8_9LAMI</name>